<gene>
    <name evidence="2" type="ORF">C1C97_010130</name>
</gene>
<dbReference type="Proteomes" id="UP000249516">
    <property type="component" value="Unassembled WGS sequence"/>
</dbReference>
<protein>
    <recommendedName>
        <fullName evidence="1">Bacterial sugar transferase domain-containing protein</fullName>
    </recommendedName>
</protein>
<evidence type="ECO:0000313" key="3">
    <source>
        <dbReference type="Proteomes" id="UP000249516"/>
    </source>
</evidence>
<comment type="caution">
    <text evidence="2">The sequence shown here is derived from an EMBL/GenBank/DDBJ whole genome shotgun (WGS) entry which is preliminary data.</text>
</comment>
<sequence>MDEFPQLVNVLRGDMAVVGSRPQPRDDGA</sequence>
<dbReference type="InterPro" id="IPR003362">
    <property type="entry name" value="Bact_transf"/>
</dbReference>
<reference evidence="2 3" key="1">
    <citation type="submission" date="2018-10" db="EMBL/GenBank/DDBJ databases">
        <title>Kocuria tytouropygialis sp. nov., isolated from the uropygial gland of an American barn owl (Tyto furcata).</title>
        <authorList>
            <person name="Braun M.S."/>
            <person name="Wang E."/>
            <person name="Zimmermann S."/>
            <person name="Wagner H."/>
            <person name="Wink M."/>
        </authorList>
    </citation>
    <scope>NUCLEOTIDE SEQUENCE [LARGE SCALE GENOMIC DNA]</scope>
    <source>
        <strain evidence="2 3">442</strain>
    </source>
</reference>
<organism evidence="2 3">
    <name type="scientific">Kocuria tytonis</name>
    <dbReference type="NCBI Taxonomy" id="2054280"/>
    <lineage>
        <taxon>Bacteria</taxon>
        <taxon>Bacillati</taxon>
        <taxon>Actinomycetota</taxon>
        <taxon>Actinomycetes</taxon>
        <taxon>Micrococcales</taxon>
        <taxon>Micrococcaceae</taxon>
        <taxon>Kocuria</taxon>
    </lineage>
</organism>
<proteinExistence type="predicted"/>
<feature type="domain" description="Bacterial sugar transferase" evidence="1">
    <location>
        <begin position="1"/>
        <end position="25"/>
    </location>
</feature>
<dbReference type="Pfam" id="PF02397">
    <property type="entry name" value="Bac_transf"/>
    <property type="match status" value="1"/>
</dbReference>
<evidence type="ECO:0000313" key="2">
    <source>
        <dbReference type="EMBL" id="RKQ34185.1"/>
    </source>
</evidence>
<evidence type="ECO:0000259" key="1">
    <source>
        <dbReference type="Pfam" id="PF02397"/>
    </source>
</evidence>
<dbReference type="AlphaFoldDB" id="A0A495A3K7"/>
<name>A0A495A3K7_9MICC</name>
<dbReference type="EMBL" id="PNJG02000003">
    <property type="protein sequence ID" value="RKQ34185.1"/>
    <property type="molecule type" value="Genomic_DNA"/>
</dbReference>
<keyword evidence="3" id="KW-1185">Reference proteome</keyword>
<accession>A0A495A3K7</accession>